<dbReference type="GO" id="GO:0009007">
    <property type="term" value="F:site-specific DNA-methyltransferase (adenine-specific) activity"/>
    <property type="evidence" value="ECO:0007669"/>
    <property type="project" value="UniProtKB-EC"/>
</dbReference>
<dbReference type="HOGENOM" id="CLU_445961_0_0_6"/>
<keyword evidence="5" id="KW-0949">S-adenosyl-L-methionine</keyword>
<sequence>MSPTESFATKEGFVGEAERRKRLGQYFTGVRLGKLLASLANVSIAKSVIDPMAGNGDMLASCLDLGVPSNSLSAIEIDPIAYHGCVSRIKGGDIILGNAFNLKSFESLKLKQWDLVITNPPYVRYQSMSLKAGEEFLLPDAKEVRNGLYSIIDSLTSLDKIDKTLFKELIHGYSGLSDLAVPSWILSAALVKNGGYLALVLPESWLSRDYALIIHYLLLRWFKIQFIVEDEHACWFTNAQVKTTLLIARREPRKASAFQPMNNDTFLNIKISKKSIGTNSLLDNVYPGRENKEKYFSDQARKWLKEGTQFKSENIEVIHVPFSHVIRNIEGVCRKQKWFHKIEDESTNSSNFSYVNLPLDLHKWLVNSIKSIPISSLEEMGIDIGQGLRTGANSFFYVEACGIDGENVEVQLSKSFNYGKIKIDRSCLQHVLRRQSELPKHYVIDQLELKGRALSLQNHALFDDIETNGILAKESYRIINSELEFLIKKAETLNFGTDNIPKKIVELSAVKPNIRTSKIKQNIPPKFWYMLPEFVKRHKPDLFIPRVNNDSPKTFFNPGRLCLIDANFSTICLNDNSVFDVYALLALLNSSWCKAALEYTSSVMGGGALKVEATHLRRLPVPNFEPITWKKFSILGQKLSTTKISEKCNEIIEHIDIEFAKSFFSEEDAPLAVHELRKLIQDAVLRRKAHK</sequence>
<dbReference type="PANTHER" id="PTHR33841">
    <property type="entry name" value="DNA METHYLTRANSFERASE YEEA-RELATED"/>
    <property type="match status" value="1"/>
</dbReference>
<dbReference type="InterPro" id="IPR002052">
    <property type="entry name" value="DNA_methylase_N6_adenine_CS"/>
</dbReference>
<dbReference type="InterPro" id="IPR050953">
    <property type="entry name" value="N4_N6_ade-DNA_methylase"/>
</dbReference>
<comment type="similarity">
    <text evidence="1">Belongs to the N(4)/N(6)-methyltransferase family.</text>
</comment>
<keyword evidence="4" id="KW-0808">Transferase</keyword>
<evidence type="ECO:0000256" key="3">
    <source>
        <dbReference type="ARBA" id="ARBA00022603"/>
    </source>
</evidence>
<evidence type="ECO:0000313" key="11">
    <source>
        <dbReference type="Proteomes" id="UP000001982"/>
    </source>
</evidence>
<dbReference type="Pfam" id="PF07669">
    <property type="entry name" value="Eco57I"/>
    <property type="match status" value="1"/>
</dbReference>
<dbReference type="STRING" id="318161.Sden_0309"/>
<proteinExistence type="inferred from homology"/>
<dbReference type="PROSITE" id="PS00092">
    <property type="entry name" value="N6_MTASE"/>
    <property type="match status" value="1"/>
</dbReference>
<dbReference type="REBASE" id="12178">
    <property type="entry name" value="M1.SdeOSORF309P"/>
</dbReference>
<dbReference type="SUPFAM" id="SSF53335">
    <property type="entry name" value="S-adenosyl-L-methionine-dependent methyltransferases"/>
    <property type="match status" value="1"/>
</dbReference>
<gene>
    <name evidence="10" type="ordered locus">Sden_0309</name>
</gene>
<dbReference type="InterPro" id="IPR011639">
    <property type="entry name" value="MethylTrfase_TaqI-like_dom"/>
</dbReference>
<dbReference type="AlphaFoldDB" id="Q12SH2"/>
<evidence type="ECO:0000256" key="1">
    <source>
        <dbReference type="ARBA" id="ARBA00006594"/>
    </source>
</evidence>
<evidence type="ECO:0000256" key="7">
    <source>
        <dbReference type="ARBA" id="ARBA00047942"/>
    </source>
</evidence>
<dbReference type="KEGG" id="sdn:Sden_0309"/>
<comment type="catalytic activity">
    <reaction evidence="7">
        <text>a 2'-deoxyadenosine in DNA + S-adenosyl-L-methionine = an N(6)-methyl-2'-deoxyadenosine in DNA + S-adenosyl-L-homocysteine + H(+)</text>
        <dbReference type="Rhea" id="RHEA:15197"/>
        <dbReference type="Rhea" id="RHEA-COMP:12418"/>
        <dbReference type="Rhea" id="RHEA-COMP:12419"/>
        <dbReference type="ChEBI" id="CHEBI:15378"/>
        <dbReference type="ChEBI" id="CHEBI:57856"/>
        <dbReference type="ChEBI" id="CHEBI:59789"/>
        <dbReference type="ChEBI" id="CHEBI:90615"/>
        <dbReference type="ChEBI" id="CHEBI:90616"/>
        <dbReference type="EC" id="2.1.1.72"/>
    </reaction>
</comment>
<dbReference type="PRINTS" id="PR00507">
    <property type="entry name" value="N12N6MTFRASE"/>
</dbReference>
<keyword evidence="11" id="KW-1185">Reference proteome</keyword>
<feature type="domain" description="Type II methyltransferase M.TaqI-like" evidence="8">
    <location>
        <begin position="109"/>
        <end position="228"/>
    </location>
</feature>
<accession>Q12SH2</accession>
<evidence type="ECO:0000256" key="5">
    <source>
        <dbReference type="ARBA" id="ARBA00022691"/>
    </source>
</evidence>
<dbReference type="Pfam" id="PF22837">
    <property type="entry name" value="M_Eco57I_C"/>
    <property type="match status" value="1"/>
</dbReference>
<organism evidence="10 11">
    <name type="scientific">Shewanella denitrificans (strain OS217 / ATCC BAA-1090 / DSM 15013)</name>
    <dbReference type="NCBI Taxonomy" id="318161"/>
    <lineage>
        <taxon>Bacteria</taxon>
        <taxon>Pseudomonadati</taxon>
        <taxon>Pseudomonadota</taxon>
        <taxon>Gammaproteobacteria</taxon>
        <taxon>Alteromonadales</taxon>
        <taxon>Shewanellaceae</taxon>
        <taxon>Shewanella</taxon>
    </lineage>
</organism>
<dbReference type="eggNOG" id="COG0827">
    <property type="taxonomic scope" value="Bacteria"/>
</dbReference>
<dbReference type="RefSeq" id="WP_011494771.1">
    <property type="nucleotide sequence ID" value="NC_007954.1"/>
</dbReference>
<keyword evidence="3" id="KW-0489">Methyltransferase</keyword>
<evidence type="ECO:0000256" key="4">
    <source>
        <dbReference type="ARBA" id="ARBA00022679"/>
    </source>
</evidence>
<evidence type="ECO:0000259" key="9">
    <source>
        <dbReference type="Pfam" id="PF22837"/>
    </source>
</evidence>
<dbReference type="PANTHER" id="PTHR33841:SF5">
    <property type="entry name" value="DNA METHYLASE (MODIFICATION METHYLASE) (METHYLTRANSFERASE)-RELATED"/>
    <property type="match status" value="1"/>
</dbReference>
<evidence type="ECO:0000313" key="10">
    <source>
        <dbReference type="EMBL" id="ABE53604.1"/>
    </source>
</evidence>
<name>Q12SH2_SHEDO</name>
<protein>
    <recommendedName>
        <fullName evidence="2">site-specific DNA-methyltransferase (adenine-specific)</fullName>
        <ecNumber evidence="2">2.1.1.72</ecNumber>
    </recommendedName>
</protein>
<evidence type="ECO:0000259" key="8">
    <source>
        <dbReference type="Pfam" id="PF07669"/>
    </source>
</evidence>
<dbReference type="Proteomes" id="UP000001982">
    <property type="component" value="Chromosome"/>
</dbReference>
<dbReference type="GO" id="GO:0009307">
    <property type="term" value="P:DNA restriction-modification system"/>
    <property type="evidence" value="ECO:0007669"/>
    <property type="project" value="UniProtKB-KW"/>
</dbReference>
<feature type="domain" description="Type II methyltransferase M.Eco57I C-terminal" evidence="9">
    <location>
        <begin position="527"/>
        <end position="648"/>
    </location>
</feature>
<dbReference type="EMBL" id="CP000302">
    <property type="protein sequence ID" value="ABE53604.1"/>
    <property type="molecule type" value="Genomic_DNA"/>
</dbReference>
<dbReference type="InterPro" id="IPR029063">
    <property type="entry name" value="SAM-dependent_MTases_sf"/>
</dbReference>
<dbReference type="InterPro" id="IPR054520">
    <property type="entry name" value="M_Eco57I_C"/>
</dbReference>
<dbReference type="Gene3D" id="3.40.50.150">
    <property type="entry name" value="Vaccinia Virus protein VP39"/>
    <property type="match status" value="1"/>
</dbReference>
<dbReference type="GO" id="GO:0003676">
    <property type="term" value="F:nucleic acid binding"/>
    <property type="evidence" value="ECO:0007669"/>
    <property type="project" value="InterPro"/>
</dbReference>
<dbReference type="GO" id="GO:0032259">
    <property type="term" value="P:methylation"/>
    <property type="evidence" value="ECO:0007669"/>
    <property type="project" value="UniProtKB-KW"/>
</dbReference>
<keyword evidence="6" id="KW-0680">Restriction system</keyword>
<evidence type="ECO:0000256" key="2">
    <source>
        <dbReference type="ARBA" id="ARBA00011900"/>
    </source>
</evidence>
<evidence type="ECO:0000256" key="6">
    <source>
        <dbReference type="ARBA" id="ARBA00022747"/>
    </source>
</evidence>
<reference evidence="10 11" key="1">
    <citation type="submission" date="2006-03" db="EMBL/GenBank/DDBJ databases">
        <title>Complete sequence of Shewanella denitrificans OS217.</title>
        <authorList>
            <consortium name="US DOE Joint Genome Institute"/>
            <person name="Copeland A."/>
            <person name="Lucas S."/>
            <person name="Lapidus A."/>
            <person name="Barry K."/>
            <person name="Detter J.C."/>
            <person name="Glavina del Rio T."/>
            <person name="Hammon N."/>
            <person name="Israni S."/>
            <person name="Dalin E."/>
            <person name="Tice H."/>
            <person name="Pitluck S."/>
            <person name="Brettin T."/>
            <person name="Bruce D."/>
            <person name="Han C."/>
            <person name="Tapia R."/>
            <person name="Gilna P."/>
            <person name="Kiss H."/>
            <person name="Schmutz J."/>
            <person name="Larimer F."/>
            <person name="Land M."/>
            <person name="Hauser L."/>
            <person name="Kyrpides N."/>
            <person name="Lykidis A."/>
            <person name="Richardson P."/>
        </authorList>
    </citation>
    <scope>NUCLEOTIDE SEQUENCE [LARGE SCALE GENOMIC DNA]</scope>
    <source>
        <strain evidence="11">OS217 / ATCC BAA-1090 / DSM 15013</strain>
    </source>
</reference>
<dbReference type="EC" id="2.1.1.72" evidence="2"/>